<dbReference type="EMBL" id="CM039430">
    <property type="protein sequence ID" value="KAI4343586.1"/>
    <property type="molecule type" value="Genomic_DNA"/>
</dbReference>
<protein>
    <submittedName>
        <fullName evidence="1">Uncharacterized protein</fullName>
    </submittedName>
</protein>
<name>A0ACB9P5H5_BAUVA</name>
<sequence>MCKGKFLLAQGNLEVDQDIRDVVVSIIPVGKVSKYVKPIVESVVREDRYLTVPAWYKMMYVWELMCPQVVDWLLRLAYLSEPGTPATETLSKKLLDASGAKNFLYPSYIRSPQLKAD</sequence>
<reference evidence="1 2" key="1">
    <citation type="journal article" date="2022" name="DNA Res.">
        <title>Chromosomal-level genome assembly of the orchid tree Bauhinia variegata (Leguminosae; Cercidoideae) supports the allotetraploid origin hypothesis of Bauhinia.</title>
        <authorList>
            <person name="Zhong Y."/>
            <person name="Chen Y."/>
            <person name="Zheng D."/>
            <person name="Pang J."/>
            <person name="Liu Y."/>
            <person name="Luo S."/>
            <person name="Meng S."/>
            <person name="Qian L."/>
            <person name="Wei D."/>
            <person name="Dai S."/>
            <person name="Zhou R."/>
        </authorList>
    </citation>
    <scope>NUCLEOTIDE SEQUENCE [LARGE SCALE GENOMIC DNA]</scope>
    <source>
        <strain evidence="1">BV-YZ2020</strain>
    </source>
</reference>
<dbReference type="Proteomes" id="UP000828941">
    <property type="component" value="Chromosome 5"/>
</dbReference>
<evidence type="ECO:0000313" key="2">
    <source>
        <dbReference type="Proteomes" id="UP000828941"/>
    </source>
</evidence>
<keyword evidence="2" id="KW-1185">Reference proteome</keyword>
<evidence type="ECO:0000313" key="1">
    <source>
        <dbReference type="EMBL" id="KAI4343586.1"/>
    </source>
</evidence>
<organism evidence="1 2">
    <name type="scientific">Bauhinia variegata</name>
    <name type="common">Purple orchid tree</name>
    <name type="synonym">Phanera variegata</name>
    <dbReference type="NCBI Taxonomy" id="167791"/>
    <lineage>
        <taxon>Eukaryota</taxon>
        <taxon>Viridiplantae</taxon>
        <taxon>Streptophyta</taxon>
        <taxon>Embryophyta</taxon>
        <taxon>Tracheophyta</taxon>
        <taxon>Spermatophyta</taxon>
        <taxon>Magnoliopsida</taxon>
        <taxon>eudicotyledons</taxon>
        <taxon>Gunneridae</taxon>
        <taxon>Pentapetalae</taxon>
        <taxon>rosids</taxon>
        <taxon>fabids</taxon>
        <taxon>Fabales</taxon>
        <taxon>Fabaceae</taxon>
        <taxon>Cercidoideae</taxon>
        <taxon>Cercideae</taxon>
        <taxon>Bauhiniinae</taxon>
        <taxon>Bauhinia</taxon>
    </lineage>
</organism>
<comment type="caution">
    <text evidence="1">The sequence shown here is derived from an EMBL/GenBank/DDBJ whole genome shotgun (WGS) entry which is preliminary data.</text>
</comment>
<accession>A0ACB9P5H5</accession>
<proteinExistence type="predicted"/>
<gene>
    <name evidence="1" type="ORF">L6164_010920</name>
</gene>